<proteinExistence type="predicted"/>
<dbReference type="AlphaFoldDB" id="A0A0V1DM03"/>
<dbReference type="EMBL" id="JYDT01003137">
    <property type="protein sequence ID" value="KRY62665.1"/>
    <property type="molecule type" value="Genomic_DNA"/>
</dbReference>
<keyword evidence="2" id="KW-1185">Reference proteome</keyword>
<name>A0A0V1DM03_TRIPS</name>
<gene>
    <name evidence="1" type="ORF">T4D_1649</name>
</gene>
<dbReference type="OrthoDB" id="10359697at2759"/>
<comment type="caution">
    <text evidence="1">The sequence shown here is derived from an EMBL/GenBank/DDBJ whole genome shotgun (WGS) entry which is preliminary data.</text>
</comment>
<protein>
    <submittedName>
        <fullName evidence="1">Uncharacterized protein</fullName>
    </submittedName>
</protein>
<sequence length="43" mass="5374">MNRKYTWRRKKKIGTSTSNERMKRLDRIVRWSIAFVGQLRYNE</sequence>
<dbReference type="Proteomes" id="UP000054995">
    <property type="component" value="Unassembled WGS sequence"/>
</dbReference>
<evidence type="ECO:0000313" key="1">
    <source>
        <dbReference type="EMBL" id="KRY62665.1"/>
    </source>
</evidence>
<organism evidence="1 2">
    <name type="scientific">Trichinella pseudospiralis</name>
    <name type="common">Parasitic roundworm</name>
    <dbReference type="NCBI Taxonomy" id="6337"/>
    <lineage>
        <taxon>Eukaryota</taxon>
        <taxon>Metazoa</taxon>
        <taxon>Ecdysozoa</taxon>
        <taxon>Nematoda</taxon>
        <taxon>Enoplea</taxon>
        <taxon>Dorylaimia</taxon>
        <taxon>Trichinellida</taxon>
        <taxon>Trichinellidae</taxon>
        <taxon>Trichinella</taxon>
    </lineage>
</organism>
<reference evidence="1 2" key="1">
    <citation type="submission" date="2015-01" db="EMBL/GenBank/DDBJ databases">
        <title>Evolution of Trichinella species and genotypes.</title>
        <authorList>
            <person name="Korhonen P.K."/>
            <person name="Edoardo P."/>
            <person name="Giuseppe L.R."/>
            <person name="Gasser R.B."/>
        </authorList>
    </citation>
    <scope>NUCLEOTIDE SEQUENCE [LARGE SCALE GENOMIC DNA]</scope>
    <source>
        <strain evidence="1">ISS470</strain>
    </source>
</reference>
<evidence type="ECO:0000313" key="2">
    <source>
        <dbReference type="Proteomes" id="UP000054995"/>
    </source>
</evidence>
<accession>A0A0V1DM03</accession>